<keyword evidence="4 6" id="KW-0479">Metal-binding</keyword>
<evidence type="ECO:0000313" key="10">
    <source>
        <dbReference type="Proteomes" id="UP001314903"/>
    </source>
</evidence>
<dbReference type="Pfam" id="PF00557">
    <property type="entry name" value="Peptidase_M24"/>
    <property type="match status" value="1"/>
</dbReference>
<sequence length="249" mass="27277">MIIIKSKNEVELLKDAGKIVAETHEILKDAIKEGISTYELDQIAEKNITKYGATPSFKGYGGFPGSICASPNEVVVHGIPSKDIILKNGDIISLDIGAYYKGYHGDSAKTHGVGHISQENMKLIEVTRQSFYEGLKCAVVGNRLSDISHAIQAYAESYGYSIVRDFVGHGIGKELHEDPQIPNYGPPNRGPRLQEGMVLAIEPMVNQGTYKVKVLNDGWTAITLDRRNSAHYEHTVAITSEAPLLLTQL</sequence>
<dbReference type="PANTHER" id="PTHR43330">
    <property type="entry name" value="METHIONINE AMINOPEPTIDASE"/>
    <property type="match status" value="1"/>
</dbReference>
<reference evidence="9 10" key="1">
    <citation type="submission" date="2021-03" db="EMBL/GenBank/DDBJ databases">
        <title>Genomic Encyclopedia of Type Strains, Phase IV (KMG-IV): sequencing the most valuable type-strain genomes for metagenomic binning, comparative biology and taxonomic classification.</title>
        <authorList>
            <person name="Goeker M."/>
        </authorList>
    </citation>
    <scope>NUCLEOTIDE SEQUENCE [LARGE SCALE GENOMIC DNA]</scope>
    <source>
        <strain evidence="9 10">DSM 27512</strain>
    </source>
</reference>
<keyword evidence="5 6" id="KW-0378">Hydrolase</keyword>
<evidence type="ECO:0000256" key="6">
    <source>
        <dbReference type="HAMAP-Rule" id="MF_01974"/>
    </source>
</evidence>
<evidence type="ECO:0000256" key="7">
    <source>
        <dbReference type="RuleBase" id="RU003653"/>
    </source>
</evidence>
<dbReference type="InterPro" id="IPR002467">
    <property type="entry name" value="Pept_M24A_MAP1"/>
</dbReference>
<feature type="binding site" evidence="6">
    <location>
        <position position="77"/>
    </location>
    <ligand>
        <name>substrate</name>
    </ligand>
</feature>
<dbReference type="GO" id="GO:0004239">
    <property type="term" value="F:initiator methionyl aminopeptidase activity"/>
    <property type="evidence" value="ECO:0007669"/>
    <property type="project" value="UniProtKB-EC"/>
</dbReference>
<dbReference type="EMBL" id="JAGGLI010000020">
    <property type="protein sequence ID" value="MBP2028038.1"/>
    <property type="molecule type" value="Genomic_DNA"/>
</dbReference>
<feature type="binding site" evidence="6">
    <location>
        <position position="202"/>
    </location>
    <ligand>
        <name>a divalent metal cation</name>
        <dbReference type="ChEBI" id="CHEBI:60240"/>
        <label>2</label>
        <note>catalytic</note>
    </ligand>
</feature>
<dbReference type="NCBIfam" id="TIGR00500">
    <property type="entry name" value="met_pdase_I"/>
    <property type="match status" value="1"/>
</dbReference>
<feature type="binding site" evidence="6">
    <location>
        <position position="95"/>
    </location>
    <ligand>
        <name>a divalent metal cation</name>
        <dbReference type="ChEBI" id="CHEBI:60240"/>
        <label>1</label>
    </ligand>
</feature>
<keyword evidence="3 6" id="KW-0645">Protease</keyword>
<proteinExistence type="inferred from homology"/>
<dbReference type="PROSITE" id="PS00680">
    <property type="entry name" value="MAP_1"/>
    <property type="match status" value="1"/>
</dbReference>
<dbReference type="HAMAP" id="MF_01974">
    <property type="entry name" value="MetAP_1"/>
    <property type="match status" value="1"/>
</dbReference>
<name>A0ABS4KJS0_9FIRM</name>
<evidence type="ECO:0000256" key="3">
    <source>
        <dbReference type="ARBA" id="ARBA00022670"/>
    </source>
</evidence>
<comment type="subunit">
    <text evidence="6">Monomer.</text>
</comment>
<comment type="caution">
    <text evidence="9">The sequence shown here is derived from an EMBL/GenBank/DDBJ whole genome shotgun (WGS) entry which is preliminary data.</text>
</comment>
<organism evidence="9 10">
    <name type="scientific">Acetoanaerobium pronyense</name>
    <dbReference type="NCBI Taxonomy" id="1482736"/>
    <lineage>
        <taxon>Bacteria</taxon>
        <taxon>Bacillati</taxon>
        <taxon>Bacillota</taxon>
        <taxon>Clostridia</taxon>
        <taxon>Peptostreptococcales</taxon>
        <taxon>Filifactoraceae</taxon>
        <taxon>Acetoanaerobium</taxon>
    </lineage>
</organism>
<comment type="function">
    <text evidence="1 6">Removes the N-terminal methionine from nascent proteins. The N-terminal methionine is often cleaved when the second residue in the primary sequence is small and uncharged (Met-Ala-, Cys, Gly, Pro, Ser, Thr, or Val). Requires deformylation of the N(alpha)-formylated initiator methionine before it can be hydrolyzed.</text>
</comment>
<dbReference type="PRINTS" id="PR00599">
    <property type="entry name" value="MAPEPTIDASE"/>
</dbReference>
<comment type="cofactor">
    <cofactor evidence="6">
        <name>Co(2+)</name>
        <dbReference type="ChEBI" id="CHEBI:48828"/>
    </cofactor>
    <cofactor evidence="6">
        <name>Zn(2+)</name>
        <dbReference type="ChEBI" id="CHEBI:29105"/>
    </cofactor>
    <cofactor evidence="6">
        <name>Mn(2+)</name>
        <dbReference type="ChEBI" id="CHEBI:29035"/>
    </cofactor>
    <cofactor evidence="6">
        <name>Fe(2+)</name>
        <dbReference type="ChEBI" id="CHEBI:29033"/>
    </cofactor>
    <text evidence="6">Binds 2 divalent metal cations per subunit. Has a high-affinity and a low affinity metal-binding site. The true nature of the physiological cofactor is under debate. The enzyme is active with cobalt, zinc, manganese or divalent iron ions. Most likely, methionine aminopeptidases function as mononuclear Fe(2+)-metalloproteases under physiological conditions, and the catalytically relevant metal-binding site has been assigned to the histidine-containing high-affinity site.</text>
</comment>
<feature type="domain" description="Peptidase M24" evidence="8">
    <location>
        <begin position="11"/>
        <end position="239"/>
    </location>
</feature>
<dbReference type="InterPro" id="IPR001714">
    <property type="entry name" value="Pept_M24_MAP"/>
</dbReference>
<evidence type="ECO:0000256" key="2">
    <source>
        <dbReference type="ARBA" id="ARBA00022438"/>
    </source>
</evidence>
<dbReference type="Gene3D" id="3.90.230.10">
    <property type="entry name" value="Creatinase/methionine aminopeptidase superfamily"/>
    <property type="match status" value="1"/>
</dbReference>
<evidence type="ECO:0000256" key="1">
    <source>
        <dbReference type="ARBA" id="ARBA00002521"/>
    </source>
</evidence>
<feature type="binding site" evidence="6">
    <location>
        <position position="233"/>
    </location>
    <ligand>
        <name>a divalent metal cation</name>
        <dbReference type="ChEBI" id="CHEBI:60240"/>
        <label>2</label>
        <note>catalytic</note>
    </ligand>
</feature>
<keyword evidence="10" id="KW-1185">Reference proteome</keyword>
<feature type="binding site" evidence="6">
    <location>
        <position position="106"/>
    </location>
    <ligand>
        <name>a divalent metal cation</name>
        <dbReference type="ChEBI" id="CHEBI:60240"/>
        <label>2</label>
        <note>catalytic</note>
    </ligand>
</feature>
<feature type="binding site" evidence="6">
    <location>
        <position position="106"/>
    </location>
    <ligand>
        <name>a divalent metal cation</name>
        <dbReference type="ChEBI" id="CHEBI:60240"/>
        <label>1</label>
    </ligand>
</feature>
<feature type="binding site" evidence="6">
    <location>
        <position position="233"/>
    </location>
    <ligand>
        <name>a divalent metal cation</name>
        <dbReference type="ChEBI" id="CHEBI:60240"/>
        <label>1</label>
    </ligand>
</feature>
<evidence type="ECO:0000259" key="8">
    <source>
        <dbReference type="Pfam" id="PF00557"/>
    </source>
</evidence>
<evidence type="ECO:0000313" key="9">
    <source>
        <dbReference type="EMBL" id="MBP2028038.1"/>
    </source>
</evidence>
<gene>
    <name evidence="6" type="primary">map</name>
    <name evidence="9" type="ORF">J2Z35_001837</name>
</gene>
<dbReference type="EC" id="3.4.11.18" evidence="6 7"/>
<comment type="catalytic activity">
    <reaction evidence="6 7">
        <text>Release of N-terminal amino acids, preferentially methionine, from peptides and arylamides.</text>
        <dbReference type="EC" id="3.4.11.18"/>
    </reaction>
</comment>
<dbReference type="InterPro" id="IPR000994">
    <property type="entry name" value="Pept_M24"/>
</dbReference>
<evidence type="ECO:0000256" key="5">
    <source>
        <dbReference type="ARBA" id="ARBA00022801"/>
    </source>
</evidence>
<dbReference type="SUPFAM" id="SSF55920">
    <property type="entry name" value="Creatinase/aminopeptidase"/>
    <property type="match status" value="1"/>
</dbReference>
<comment type="similarity">
    <text evidence="6">Belongs to the peptidase M24A family. Methionine aminopeptidase type 1 subfamily.</text>
</comment>
<dbReference type="RefSeq" id="WP_209661096.1">
    <property type="nucleotide sequence ID" value="NZ_JAGGLI010000020.1"/>
</dbReference>
<dbReference type="Proteomes" id="UP001314903">
    <property type="component" value="Unassembled WGS sequence"/>
</dbReference>
<dbReference type="PANTHER" id="PTHR43330:SF27">
    <property type="entry name" value="METHIONINE AMINOPEPTIDASE"/>
    <property type="match status" value="1"/>
</dbReference>
<dbReference type="CDD" id="cd01086">
    <property type="entry name" value="MetAP1"/>
    <property type="match status" value="1"/>
</dbReference>
<keyword evidence="2 6" id="KW-0031">Aminopeptidase</keyword>
<dbReference type="InterPro" id="IPR036005">
    <property type="entry name" value="Creatinase/aminopeptidase-like"/>
</dbReference>
<feature type="binding site" evidence="6">
    <location>
        <position position="169"/>
    </location>
    <ligand>
        <name>a divalent metal cation</name>
        <dbReference type="ChEBI" id="CHEBI:60240"/>
        <label>2</label>
        <note>catalytic</note>
    </ligand>
</feature>
<feature type="binding site" evidence="6">
    <location>
        <position position="176"/>
    </location>
    <ligand>
        <name>substrate</name>
    </ligand>
</feature>
<accession>A0ABS4KJS0</accession>
<protein>
    <recommendedName>
        <fullName evidence="6 7">Methionine aminopeptidase</fullName>
        <shortName evidence="6">MAP</shortName>
        <shortName evidence="6">MetAP</shortName>
        <ecNumber evidence="6 7">3.4.11.18</ecNumber>
    </recommendedName>
    <alternativeName>
        <fullName evidence="6">Peptidase M</fullName>
    </alternativeName>
</protein>
<evidence type="ECO:0000256" key="4">
    <source>
        <dbReference type="ARBA" id="ARBA00022723"/>
    </source>
</evidence>